<evidence type="ECO:0000259" key="3">
    <source>
        <dbReference type="PROSITE" id="PS51203"/>
    </source>
</evidence>
<dbReference type="InterPro" id="IPR007052">
    <property type="entry name" value="CS_dom"/>
</dbReference>
<keyword evidence="2" id="KW-0143">Chaperone</keyword>
<dbReference type="GO" id="GO:0051131">
    <property type="term" value="P:chaperone-mediated protein complex assembly"/>
    <property type="evidence" value="ECO:0007669"/>
    <property type="project" value="TreeGrafter"/>
</dbReference>
<organism evidence="4 5">
    <name type="scientific">Escallonia herrerae</name>
    <dbReference type="NCBI Taxonomy" id="1293975"/>
    <lineage>
        <taxon>Eukaryota</taxon>
        <taxon>Viridiplantae</taxon>
        <taxon>Streptophyta</taxon>
        <taxon>Embryophyta</taxon>
        <taxon>Tracheophyta</taxon>
        <taxon>Spermatophyta</taxon>
        <taxon>Magnoliopsida</taxon>
        <taxon>eudicotyledons</taxon>
        <taxon>Gunneridae</taxon>
        <taxon>Pentapetalae</taxon>
        <taxon>asterids</taxon>
        <taxon>campanulids</taxon>
        <taxon>Escalloniales</taxon>
        <taxon>Escalloniaceae</taxon>
        <taxon>Escallonia</taxon>
    </lineage>
</organism>
<sequence>CSRHPEVLWAQRSDKIYLTIALPDAKDVSVKCQPQGLLSFSAMGKQGEYFDLSLELYGKIVPERCKTNIGLRNTICSIQKEERGWWTRLLKPEEKPAPYLKVDWNKWCDEDEESTHCKLVQHIIGVLLMYWVMSSELAYFLYELRDILEDIGKSYPNHLQSEWMNSILIYAPTLMNTSHWCFSESAQEKVTDSEAMAC</sequence>
<comment type="subunit">
    <text evidence="2">Interacts with HSP90 in an ATP-dependent manner.</text>
</comment>
<dbReference type="GO" id="GO:0009408">
    <property type="term" value="P:response to heat"/>
    <property type="evidence" value="ECO:0007669"/>
    <property type="project" value="UniProtKB-ARBA"/>
</dbReference>
<dbReference type="FunFam" id="2.60.40.790:FF:000013">
    <property type="entry name" value="Very-long-chain (3R)-3-hydroxyacyl-CoA dehydratase"/>
    <property type="match status" value="1"/>
</dbReference>
<dbReference type="Gene3D" id="2.60.40.790">
    <property type="match status" value="1"/>
</dbReference>
<dbReference type="EMBL" id="JAVXUP010002118">
    <property type="protein sequence ID" value="KAK3005535.1"/>
    <property type="molecule type" value="Genomic_DNA"/>
</dbReference>
<feature type="domain" description="CS" evidence="3">
    <location>
        <begin position="2"/>
        <end position="90"/>
    </location>
</feature>
<keyword evidence="2" id="KW-0963">Cytoplasm</keyword>
<dbReference type="Pfam" id="PF04969">
    <property type="entry name" value="CS"/>
    <property type="match status" value="1"/>
</dbReference>
<keyword evidence="2" id="KW-0539">Nucleus</keyword>
<protein>
    <recommendedName>
        <fullName evidence="2">Co-chaperone protein p23</fullName>
    </recommendedName>
</protein>
<accession>A0AA89AKD9</accession>
<gene>
    <name evidence="4" type="ORF">RJ639_016143</name>
</gene>
<evidence type="ECO:0000256" key="1">
    <source>
        <dbReference type="ARBA" id="ARBA00025733"/>
    </source>
</evidence>
<feature type="non-terminal residue" evidence="4">
    <location>
        <position position="1"/>
    </location>
</feature>
<dbReference type="GO" id="GO:0101031">
    <property type="term" value="C:protein folding chaperone complex"/>
    <property type="evidence" value="ECO:0007669"/>
    <property type="project" value="UniProtKB-ARBA"/>
</dbReference>
<dbReference type="GO" id="GO:0005634">
    <property type="term" value="C:nucleus"/>
    <property type="evidence" value="ECO:0007669"/>
    <property type="project" value="UniProtKB-SubCell"/>
</dbReference>
<dbReference type="GO" id="GO:0006457">
    <property type="term" value="P:protein folding"/>
    <property type="evidence" value="ECO:0007669"/>
    <property type="project" value="TreeGrafter"/>
</dbReference>
<dbReference type="InterPro" id="IPR045250">
    <property type="entry name" value="p23-like"/>
</dbReference>
<dbReference type="GO" id="GO:0005829">
    <property type="term" value="C:cytosol"/>
    <property type="evidence" value="ECO:0007669"/>
    <property type="project" value="TreeGrafter"/>
</dbReference>
<keyword evidence="5" id="KW-1185">Reference proteome</keyword>
<reference evidence="4" key="1">
    <citation type="submission" date="2022-12" db="EMBL/GenBank/DDBJ databases">
        <title>Draft genome assemblies for two species of Escallonia (Escalloniales).</title>
        <authorList>
            <person name="Chanderbali A."/>
            <person name="Dervinis C."/>
            <person name="Anghel I."/>
            <person name="Soltis D."/>
            <person name="Soltis P."/>
            <person name="Zapata F."/>
        </authorList>
    </citation>
    <scope>NUCLEOTIDE SEQUENCE</scope>
    <source>
        <strain evidence="4">UCBG64.0493</strain>
        <tissue evidence="4">Leaf</tissue>
    </source>
</reference>
<comment type="function">
    <text evidence="2">Acts as a co-chaperone for HSP90.</text>
</comment>
<dbReference type="PANTHER" id="PTHR22932">
    <property type="entry name" value="TELOMERASE-BINDING PROTEIN P23 HSP90 CO-CHAPERONE"/>
    <property type="match status" value="1"/>
</dbReference>
<evidence type="ECO:0000256" key="2">
    <source>
        <dbReference type="RuleBase" id="RU369032"/>
    </source>
</evidence>
<dbReference type="PROSITE" id="PS51203">
    <property type="entry name" value="CS"/>
    <property type="match status" value="1"/>
</dbReference>
<comment type="caution">
    <text evidence="4">The sequence shown here is derived from an EMBL/GenBank/DDBJ whole genome shotgun (WGS) entry which is preliminary data.</text>
</comment>
<dbReference type="SUPFAM" id="SSF49764">
    <property type="entry name" value="HSP20-like chaperones"/>
    <property type="match status" value="1"/>
</dbReference>
<comment type="similarity">
    <text evidence="1 2">Belongs to the p23/wos2 family.</text>
</comment>
<dbReference type="Proteomes" id="UP001188597">
    <property type="component" value="Unassembled WGS sequence"/>
</dbReference>
<dbReference type="PANTHER" id="PTHR22932:SF1">
    <property type="entry name" value="CO-CHAPERONE PROTEIN DAF-41"/>
    <property type="match status" value="1"/>
</dbReference>
<dbReference type="InterPro" id="IPR008978">
    <property type="entry name" value="HSP20-like_chaperone"/>
</dbReference>
<dbReference type="GO" id="GO:0051087">
    <property type="term" value="F:protein-folding chaperone binding"/>
    <property type="evidence" value="ECO:0007669"/>
    <property type="project" value="UniProtKB-ARBA"/>
</dbReference>
<dbReference type="CDD" id="cd06465">
    <property type="entry name" value="p23_hB-ind1_like"/>
    <property type="match status" value="1"/>
</dbReference>
<dbReference type="GO" id="GO:0051879">
    <property type="term" value="F:Hsp90 protein binding"/>
    <property type="evidence" value="ECO:0007669"/>
    <property type="project" value="UniProtKB-UniRule"/>
</dbReference>
<evidence type="ECO:0000313" key="4">
    <source>
        <dbReference type="EMBL" id="KAK3005535.1"/>
    </source>
</evidence>
<comment type="subcellular location">
    <subcellularLocation>
        <location evidence="2">Cytoplasm</location>
    </subcellularLocation>
    <subcellularLocation>
        <location evidence="2">Nucleus</location>
    </subcellularLocation>
</comment>
<proteinExistence type="inferred from homology"/>
<evidence type="ECO:0000313" key="5">
    <source>
        <dbReference type="Proteomes" id="UP001188597"/>
    </source>
</evidence>
<dbReference type="AlphaFoldDB" id="A0AA89AKD9"/>
<name>A0AA89AKD9_9ASTE</name>